<dbReference type="AlphaFoldDB" id="A0AA38KV32"/>
<organism evidence="1 2">
    <name type="scientific">Lentinula aff. detonsa</name>
    <dbReference type="NCBI Taxonomy" id="2804958"/>
    <lineage>
        <taxon>Eukaryota</taxon>
        <taxon>Fungi</taxon>
        <taxon>Dikarya</taxon>
        <taxon>Basidiomycota</taxon>
        <taxon>Agaricomycotina</taxon>
        <taxon>Agaricomycetes</taxon>
        <taxon>Agaricomycetidae</taxon>
        <taxon>Agaricales</taxon>
        <taxon>Marasmiineae</taxon>
        <taxon>Omphalotaceae</taxon>
        <taxon>Lentinula</taxon>
    </lineage>
</organism>
<protein>
    <submittedName>
        <fullName evidence="1">Uncharacterized protein</fullName>
    </submittedName>
</protein>
<reference evidence="1" key="1">
    <citation type="submission" date="2022-08" db="EMBL/GenBank/DDBJ databases">
        <authorList>
            <consortium name="DOE Joint Genome Institute"/>
            <person name="Min B."/>
            <person name="Riley R."/>
            <person name="Sierra-Patev S."/>
            <person name="Naranjo-Ortiz M."/>
            <person name="Looney B."/>
            <person name="Konkel Z."/>
            <person name="Slot J.C."/>
            <person name="Sakamoto Y."/>
            <person name="Steenwyk J.L."/>
            <person name="Rokas A."/>
            <person name="Carro J."/>
            <person name="Camarero S."/>
            <person name="Ferreira P."/>
            <person name="Molpeceres G."/>
            <person name="Ruiz-Duenas F.J."/>
            <person name="Serrano A."/>
            <person name="Henrissat B."/>
            <person name="Drula E."/>
            <person name="Hughes K.W."/>
            <person name="Mata J.L."/>
            <person name="Ishikawa N.K."/>
            <person name="Vargas-Isla R."/>
            <person name="Ushijima S."/>
            <person name="Smith C.A."/>
            <person name="Ahrendt S."/>
            <person name="Andreopoulos W."/>
            <person name="He G."/>
            <person name="Labutti K."/>
            <person name="Lipzen A."/>
            <person name="Ng V."/>
            <person name="Sandor L."/>
            <person name="Barry K."/>
            <person name="Martinez A.T."/>
            <person name="Xiao Y."/>
            <person name="Gibbons J.G."/>
            <person name="Terashima K."/>
            <person name="Hibbett D.S."/>
            <person name="Grigoriev I.V."/>
        </authorList>
    </citation>
    <scope>NUCLEOTIDE SEQUENCE</scope>
    <source>
        <strain evidence="1">TFB10291</strain>
    </source>
</reference>
<accession>A0AA38KV32</accession>
<evidence type="ECO:0000313" key="2">
    <source>
        <dbReference type="Proteomes" id="UP001163798"/>
    </source>
</evidence>
<comment type="caution">
    <text evidence="1">The sequence shown here is derived from an EMBL/GenBank/DDBJ whole genome shotgun (WGS) entry which is preliminary data.</text>
</comment>
<gene>
    <name evidence="1" type="ORF">GGU10DRAFT_361329</name>
</gene>
<keyword evidence="2" id="KW-1185">Reference proteome</keyword>
<name>A0AA38KV32_9AGAR</name>
<dbReference type="Proteomes" id="UP001163798">
    <property type="component" value="Unassembled WGS sequence"/>
</dbReference>
<evidence type="ECO:0000313" key="1">
    <source>
        <dbReference type="EMBL" id="KAJ3783267.1"/>
    </source>
</evidence>
<sequence>MDPLLFFYLCFPALVFGIMHSSSMYLSSPSYLSRSILFLCSSASHLPLPHHLHSHRYCYPLSMCFREEPFSSYS</sequence>
<dbReference type="EMBL" id="MU793427">
    <property type="protein sequence ID" value="KAJ3783267.1"/>
    <property type="molecule type" value="Genomic_DNA"/>
</dbReference>
<proteinExistence type="predicted"/>